<dbReference type="STRING" id="1305737.GCA_000526355_00494"/>
<proteinExistence type="predicted"/>
<sequence length="85" mass="9584">MEQVDKINISTKSLSSGNVQVKFFVEGSPKQEYGYLLVNEPKPVGEIIAEIQNRLARRRAAAQRIDPLFPIAPQTDDLDFYLFSA</sequence>
<dbReference type="OrthoDB" id="981960at2"/>
<comment type="caution">
    <text evidence="1">The sequence shown here is derived from an EMBL/GenBank/DDBJ whole genome shotgun (WGS) entry which is preliminary data.</text>
</comment>
<protein>
    <submittedName>
        <fullName evidence="1">Uncharacterized protein</fullName>
    </submittedName>
</protein>
<evidence type="ECO:0000313" key="2">
    <source>
        <dbReference type="Proteomes" id="UP000050421"/>
    </source>
</evidence>
<dbReference type="Proteomes" id="UP000050421">
    <property type="component" value="Unassembled WGS sequence"/>
</dbReference>
<dbReference type="PATRIC" id="fig|1305737.6.peg.565"/>
<accession>A0A0P8AVB8</accession>
<dbReference type="EMBL" id="LJXT01000002">
    <property type="protein sequence ID" value="KPQ20087.1"/>
    <property type="molecule type" value="Genomic_DNA"/>
</dbReference>
<organism evidence="1 2">
    <name type="scientific">Algoriphagus marincola HL-49</name>
    <dbReference type="NCBI Taxonomy" id="1305737"/>
    <lineage>
        <taxon>Bacteria</taxon>
        <taxon>Pseudomonadati</taxon>
        <taxon>Bacteroidota</taxon>
        <taxon>Cytophagia</taxon>
        <taxon>Cytophagales</taxon>
        <taxon>Cyclobacteriaceae</taxon>
        <taxon>Algoriphagus</taxon>
    </lineage>
</organism>
<evidence type="ECO:0000313" key="1">
    <source>
        <dbReference type="EMBL" id="KPQ20087.1"/>
    </source>
</evidence>
<gene>
    <name evidence="1" type="ORF">HLUCCX10_00535</name>
</gene>
<reference evidence="1 2" key="1">
    <citation type="submission" date="2015-09" db="EMBL/GenBank/DDBJ databases">
        <title>Identification and resolution of microdiversity through metagenomic sequencing of parallel consortia.</title>
        <authorList>
            <person name="Nelson W.C."/>
            <person name="Romine M.F."/>
            <person name="Lindemann S.R."/>
        </authorList>
    </citation>
    <scope>NUCLEOTIDE SEQUENCE [LARGE SCALE GENOMIC DNA]</scope>
    <source>
        <strain evidence="1">HL-49</strain>
    </source>
</reference>
<name>A0A0P8AVB8_9BACT</name>
<dbReference type="AlphaFoldDB" id="A0A0P8AVB8"/>